<dbReference type="PROSITE" id="PS00072">
    <property type="entry name" value="ACYL_COA_DH_1"/>
    <property type="match status" value="1"/>
</dbReference>
<dbReference type="Gene3D" id="2.40.110.10">
    <property type="entry name" value="Butyryl-CoA Dehydrogenase, subunit A, domain 2"/>
    <property type="match status" value="1"/>
</dbReference>
<accession>A0A6M6JRT5</accession>
<evidence type="ECO:0000313" key="7">
    <source>
        <dbReference type="Proteomes" id="UP000505377"/>
    </source>
</evidence>
<name>A0A6M6JRT5_9PSEU</name>
<keyword evidence="7" id="KW-1185">Reference proteome</keyword>
<dbReference type="Gene3D" id="1.20.140.10">
    <property type="entry name" value="Butyryl-CoA Dehydrogenase, subunit A, domain 3"/>
    <property type="match status" value="1"/>
</dbReference>
<evidence type="ECO:0000256" key="2">
    <source>
        <dbReference type="ARBA" id="ARBA00022630"/>
    </source>
</evidence>
<dbReference type="Pfam" id="PF02770">
    <property type="entry name" value="Acyl-CoA_dh_M"/>
    <property type="match status" value="1"/>
</dbReference>
<proteinExistence type="predicted"/>
<dbReference type="KEGG" id="pbro:HOP40_33315"/>
<dbReference type="Pfam" id="PF02771">
    <property type="entry name" value="Acyl-CoA_dh_N"/>
    <property type="match status" value="1"/>
</dbReference>
<sequence>MTTTQATVAEVRSEVRRFLADELAAGSFRPSCDAWIQGHSAEFSRRLGQRGWLGMTWPRRYGGGGRSALERFTVIEELLAAGAPVAAHWIADRQTGPLLLRSGTEQQKQRFLPLIAQGRLFIAAGMSEPDSGSDLASVRTRAVPTATGWRVNGRKVWTSHAHRSHFLLALVRTEARDDDRHAGLSQLLIGLDSPGVTVRTIGAMTGESHFTEVTLDDVDVPAEQVVGRAGDGWRGVVSELAHERSGPERYLSTFPLLTELVSGGATDGETSLADVGSATARLWALRSLSLQVQDLLERGQPTDTAAALVKDLGTRLEGDIIDITRRAAHRRPGRTGGAALSELLGAAQLAAPSFTLRGGTNEILRGLIARGLEA</sequence>
<evidence type="ECO:0000259" key="4">
    <source>
        <dbReference type="Pfam" id="PF02770"/>
    </source>
</evidence>
<dbReference type="GO" id="GO:0003995">
    <property type="term" value="F:acyl-CoA dehydrogenase activity"/>
    <property type="evidence" value="ECO:0007669"/>
    <property type="project" value="InterPro"/>
</dbReference>
<dbReference type="EMBL" id="CP053564">
    <property type="protein sequence ID" value="QJY50045.1"/>
    <property type="molecule type" value="Genomic_DNA"/>
</dbReference>
<dbReference type="PANTHER" id="PTHR43292">
    <property type="entry name" value="ACYL-COA DEHYDROGENASE"/>
    <property type="match status" value="1"/>
</dbReference>
<dbReference type="SUPFAM" id="SSF56645">
    <property type="entry name" value="Acyl-CoA dehydrogenase NM domain-like"/>
    <property type="match status" value="1"/>
</dbReference>
<protein>
    <submittedName>
        <fullName evidence="6">Acyl-CoA dehydrogenase</fullName>
    </submittedName>
</protein>
<evidence type="ECO:0000313" key="6">
    <source>
        <dbReference type="EMBL" id="QJY50045.1"/>
    </source>
</evidence>
<feature type="domain" description="Acyl-CoA dehydrogenase/oxidase N-terminal" evidence="5">
    <location>
        <begin position="10"/>
        <end position="118"/>
    </location>
</feature>
<dbReference type="InterPro" id="IPR036250">
    <property type="entry name" value="AcylCo_DH-like_C"/>
</dbReference>
<dbReference type="Gene3D" id="1.10.540.10">
    <property type="entry name" value="Acyl-CoA dehydrogenase/oxidase, N-terminal domain"/>
    <property type="match status" value="1"/>
</dbReference>
<evidence type="ECO:0000256" key="1">
    <source>
        <dbReference type="ARBA" id="ARBA00001974"/>
    </source>
</evidence>
<dbReference type="InterPro" id="IPR009100">
    <property type="entry name" value="AcylCoA_DH/oxidase_NM_dom_sf"/>
</dbReference>
<organism evidence="6 7">
    <name type="scientific">Pseudonocardia broussonetiae</name>
    <dbReference type="NCBI Taxonomy" id="2736640"/>
    <lineage>
        <taxon>Bacteria</taxon>
        <taxon>Bacillati</taxon>
        <taxon>Actinomycetota</taxon>
        <taxon>Actinomycetes</taxon>
        <taxon>Pseudonocardiales</taxon>
        <taxon>Pseudonocardiaceae</taxon>
        <taxon>Pseudonocardia</taxon>
    </lineage>
</organism>
<dbReference type="SUPFAM" id="SSF47203">
    <property type="entry name" value="Acyl-CoA dehydrogenase C-terminal domain-like"/>
    <property type="match status" value="1"/>
</dbReference>
<dbReference type="Proteomes" id="UP000505377">
    <property type="component" value="Chromosome"/>
</dbReference>
<gene>
    <name evidence="6" type="ORF">HOP40_33315</name>
</gene>
<dbReference type="InterPro" id="IPR013786">
    <property type="entry name" value="AcylCoA_DH/ox_N"/>
</dbReference>
<dbReference type="AlphaFoldDB" id="A0A6M6JRT5"/>
<reference evidence="6 7" key="1">
    <citation type="submission" date="2020-05" db="EMBL/GenBank/DDBJ databases">
        <authorList>
            <person name="Mo P."/>
        </authorList>
    </citation>
    <scope>NUCLEOTIDE SEQUENCE [LARGE SCALE GENOMIC DNA]</scope>
    <source>
        <strain evidence="6 7">Gen01</strain>
    </source>
</reference>
<dbReference type="InterPro" id="IPR006089">
    <property type="entry name" value="Acyl-CoA_DH_CS"/>
</dbReference>
<dbReference type="PANTHER" id="PTHR43292:SF4">
    <property type="entry name" value="ACYL-COA DEHYDROGENASE FADE34"/>
    <property type="match status" value="1"/>
</dbReference>
<evidence type="ECO:0000259" key="5">
    <source>
        <dbReference type="Pfam" id="PF02771"/>
    </source>
</evidence>
<dbReference type="InterPro" id="IPR052161">
    <property type="entry name" value="Mycobact_Acyl-CoA_DH"/>
</dbReference>
<evidence type="ECO:0000256" key="3">
    <source>
        <dbReference type="ARBA" id="ARBA00023002"/>
    </source>
</evidence>
<dbReference type="InterPro" id="IPR046373">
    <property type="entry name" value="Acyl-CoA_Oxase/DH_mid-dom_sf"/>
</dbReference>
<dbReference type="GO" id="GO:0005886">
    <property type="term" value="C:plasma membrane"/>
    <property type="evidence" value="ECO:0007669"/>
    <property type="project" value="TreeGrafter"/>
</dbReference>
<dbReference type="RefSeq" id="WP_172167092.1">
    <property type="nucleotide sequence ID" value="NZ_CP053564.1"/>
</dbReference>
<dbReference type="GO" id="GO:0050660">
    <property type="term" value="F:flavin adenine dinucleotide binding"/>
    <property type="evidence" value="ECO:0007669"/>
    <property type="project" value="InterPro"/>
</dbReference>
<keyword evidence="2" id="KW-0285">Flavoprotein</keyword>
<feature type="domain" description="Acyl-CoA oxidase/dehydrogenase middle" evidence="4">
    <location>
        <begin position="123"/>
        <end position="218"/>
    </location>
</feature>
<keyword evidence="3" id="KW-0560">Oxidoreductase</keyword>
<dbReference type="InterPro" id="IPR006091">
    <property type="entry name" value="Acyl-CoA_Oxase/DH_mid-dom"/>
</dbReference>
<dbReference type="InterPro" id="IPR037069">
    <property type="entry name" value="AcylCoA_DH/ox_N_sf"/>
</dbReference>
<comment type="cofactor">
    <cofactor evidence="1">
        <name>FAD</name>
        <dbReference type="ChEBI" id="CHEBI:57692"/>
    </cofactor>
</comment>